<keyword evidence="2" id="KW-1185">Reference proteome</keyword>
<reference evidence="1" key="1">
    <citation type="submission" date="2023-03" db="EMBL/GenBank/DDBJ databases">
        <title>Massive genome expansion in bonnet fungi (Mycena s.s.) driven by repeated elements and novel gene families across ecological guilds.</title>
        <authorList>
            <consortium name="Lawrence Berkeley National Laboratory"/>
            <person name="Harder C.B."/>
            <person name="Miyauchi S."/>
            <person name="Viragh M."/>
            <person name="Kuo A."/>
            <person name="Thoen E."/>
            <person name="Andreopoulos B."/>
            <person name="Lu D."/>
            <person name="Skrede I."/>
            <person name="Drula E."/>
            <person name="Henrissat B."/>
            <person name="Morin E."/>
            <person name="Kohler A."/>
            <person name="Barry K."/>
            <person name="LaButti K."/>
            <person name="Morin E."/>
            <person name="Salamov A."/>
            <person name="Lipzen A."/>
            <person name="Mereny Z."/>
            <person name="Hegedus B."/>
            <person name="Baldrian P."/>
            <person name="Stursova M."/>
            <person name="Weitz H."/>
            <person name="Taylor A."/>
            <person name="Grigoriev I.V."/>
            <person name="Nagy L.G."/>
            <person name="Martin F."/>
            <person name="Kauserud H."/>
        </authorList>
    </citation>
    <scope>NUCLEOTIDE SEQUENCE</scope>
    <source>
        <strain evidence="1">CBHHK067</strain>
    </source>
</reference>
<comment type="caution">
    <text evidence="1">The sequence shown here is derived from an EMBL/GenBank/DDBJ whole genome shotgun (WGS) entry which is preliminary data.</text>
</comment>
<protein>
    <submittedName>
        <fullName evidence="1">Uncharacterized protein</fullName>
    </submittedName>
</protein>
<evidence type="ECO:0000313" key="2">
    <source>
        <dbReference type="Proteomes" id="UP001221757"/>
    </source>
</evidence>
<evidence type="ECO:0000313" key="1">
    <source>
        <dbReference type="EMBL" id="KAJ7648887.1"/>
    </source>
</evidence>
<proteinExistence type="predicted"/>
<dbReference type="Proteomes" id="UP001221757">
    <property type="component" value="Unassembled WGS sequence"/>
</dbReference>
<dbReference type="EMBL" id="JARKIE010000372">
    <property type="protein sequence ID" value="KAJ7648887.1"/>
    <property type="molecule type" value="Genomic_DNA"/>
</dbReference>
<gene>
    <name evidence="1" type="ORF">B0H17DRAFT_1147888</name>
</gene>
<organism evidence="1 2">
    <name type="scientific">Mycena rosella</name>
    <name type="common">Pink bonnet</name>
    <name type="synonym">Agaricus rosellus</name>
    <dbReference type="NCBI Taxonomy" id="1033263"/>
    <lineage>
        <taxon>Eukaryota</taxon>
        <taxon>Fungi</taxon>
        <taxon>Dikarya</taxon>
        <taxon>Basidiomycota</taxon>
        <taxon>Agaricomycotina</taxon>
        <taxon>Agaricomycetes</taxon>
        <taxon>Agaricomycetidae</taxon>
        <taxon>Agaricales</taxon>
        <taxon>Marasmiineae</taxon>
        <taxon>Mycenaceae</taxon>
        <taxon>Mycena</taxon>
    </lineage>
</organism>
<name>A0AAD7CHD4_MYCRO</name>
<accession>A0AAD7CHD4</accession>
<sequence length="150" mass="17107">MRACERICAYALKDVERDDMGIALQDRMFKARLDHLRAHGTTTDFYVVYKPDVQGGMPQPLLPSPHPDAQPDIDFLRTFLIQTGLKKLYGPLKNIGVDGDGLRRMARYDEEWLDAFMVKLGTLVPEMTPFDRLTLSEEIRRLPEGAIVVD</sequence>
<dbReference type="AlphaFoldDB" id="A0AAD7CHD4"/>